<keyword evidence="2" id="KW-0611">Plant defense</keyword>
<feature type="compositionally biased region" description="Basic and acidic residues" evidence="7">
    <location>
        <begin position="224"/>
        <end position="235"/>
    </location>
</feature>
<evidence type="ECO:0000313" key="9">
    <source>
        <dbReference type="EMBL" id="CAK9176966.1"/>
    </source>
</evidence>
<accession>A0ABC8U656</accession>
<comment type="subcellular location">
    <subcellularLocation>
        <location evidence="1">Nucleus</location>
    </subcellularLocation>
</comment>
<protein>
    <recommendedName>
        <fullName evidence="8">AP2/ERF domain-containing protein</fullName>
    </recommendedName>
</protein>
<dbReference type="PRINTS" id="PR00367">
    <property type="entry name" value="ETHRSPELEMNT"/>
</dbReference>
<keyword evidence="10" id="KW-1185">Reference proteome</keyword>
<keyword evidence="4" id="KW-0238">DNA-binding</keyword>
<dbReference type="AlphaFoldDB" id="A0ABC8U656"/>
<evidence type="ECO:0000259" key="8">
    <source>
        <dbReference type="PROSITE" id="PS51032"/>
    </source>
</evidence>
<dbReference type="Proteomes" id="UP001642360">
    <property type="component" value="Unassembled WGS sequence"/>
</dbReference>
<proteinExistence type="predicted"/>
<dbReference type="PANTHER" id="PTHR31194:SF202">
    <property type="entry name" value="ETHYLENE-RESPONSIVE TRANSCRIPTION FACTOR ERF070"/>
    <property type="match status" value="1"/>
</dbReference>
<dbReference type="PANTHER" id="PTHR31194">
    <property type="entry name" value="SHN SHINE , DNA BINDING / TRANSCRIPTION FACTOR"/>
    <property type="match status" value="1"/>
</dbReference>
<feature type="compositionally biased region" description="Acidic residues" evidence="7">
    <location>
        <begin position="250"/>
        <end position="259"/>
    </location>
</feature>
<gene>
    <name evidence="9" type="ORF">ILEXP_LOCUS46832</name>
</gene>
<dbReference type="InterPro" id="IPR001471">
    <property type="entry name" value="AP2/ERF_dom"/>
</dbReference>
<dbReference type="Pfam" id="PF00847">
    <property type="entry name" value="AP2"/>
    <property type="match status" value="1"/>
</dbReference>
<evidence type="ECO:0000256" key="4">
    <source>
        <dbReference type="ARBA" id="ARBA00023125"/>
    </source>
</evidence>
<dbReference type="EMBL" id="CAUOFW020006946">
    <property type="protein sequence ID" value="CAK9176966.1"/>
    <property type="molecule type" value="Genomic_DNA"/>
</dbReference>
<dbReference type="GO" id="GO:0006952">
    <property type="term" value="P:defense response"/>
    <property type="evidence" value="ECO:0007669"/>
    <property type="project" value="UniProtKB-KW"/>
</dbReference>
<dbReference type="GO" id="GO:0003677">
    <property type="term" value="F:DNA binding"/>
    <property type="evidence" value="ECO:0007669"/>
    <property type="project" value="UniProtKB-KW"/>
</dbReference>
<comment type="caution">
    <text evidence="9">The sequence shown here is derived from an EMBL/GenBank/DDBJ whole genome shotgun (WGS) entry which is preliminary data.</text>
</comment>
<evidence type="ECO:0000256" key="5">
    <source>
        <dbReference type="ARBA" id="ARBA00023163"/>
    </source>
</evidence>
<evidence type="ECO:0000256" key="2">
    <source>
        <dbReference type="ARBA" id="ARBA00022821"/>
    </source>
</evidence>
<name>A0ABC8U656_9AQUA</name>
<feature type="region of interest" description="Disordered" evidence="7">
    <location>
        <begin position="183"/>
        <end position="282"/>
    </location>
</feature>
<dbReference type="GO" id="GO:0005634">
    <property type="term" value="C:nucleus"/>
    <property type="evidence" value="ECO:0007669"/>
    <property type="project" value="UniProtKB-SubCell"/>
</dbReference>
<dbReference type="CDD" id="cd00018">
    <property type="entry name" value="AP2"/>
    <property type="match status" value="1"/>
</dbReference>
<dbReference type="InterPro" id="IPR050913">
    <property type="entry name" value="AP2/ERF_ERF"/>
</dbReference>
<dbReference type="Gene3D" id="3.30.730.10">
    <property type="entry name" value="AP2/ERF domain"/>
    <property type="match status" value="1"/>
</dbReference>
<dbReference type="SUPFAM" id="SSF54171">
    <property type="entry name" value="DNA-binding domain"/>
    <property type="match status" value="1"/>
</dbReference>
<evidence type="ECO:0000256" key="1">
    <source>
        <dbReference type="ARBA" id="ARBA00004123"/>
    </source>
</evidence>
<dbReference type="SMART" id="SM00380">
    <property type="entry name" value="AP2"/>
    <property type="match status" value="1"/>
</dbReference>
<evidence type="ECO:0000256" key="7">
    <source>
        <dbReference type="SAM" id="MobiDB-lite"/>
    </source>
</evidence>
<evidence type="ECO:0000256" key="3">
    <source>
        <dbReference type="ARBA" id="ARBA00023015"/>
    </source>
</evidence>
<evidence type="ECO:0000313" key="10">
    <source>
        <dbReference type="Proteomes" id="UP001642360"/>
    </source>
</evidence>
<dbReference type="InterPro" id="IPR016177">
    <property type="entry name" value="DNA-bd_dom_sf"/>
</dbReference>
<organism evidence="9 10">
    <name type="scientific">Ilex paraguariensis</name>
    <name type="common">yerba mate</name>
    <dbReference type="NCBI Taxonomy" id="185542"/>
    <lineage>
        <taxon>Eukaryota</taxon>
        <taxon>Viridiplantae</taxon>
        <taxon>Streptophyta</taxon>
        <taxon>Embryophyta</taxon>
        <taxon>Tracheophyta</taxon>
        <taxon>Spermatophyta</taxon>
        <taxon>Magnoliopsida</taxon>
        <taxon>eudicotyledons</taxon>
        <taxon>Gunneridae</taxon>
        <taxon>Pentapetalae</taxon>
        <taxon>asterids</taxon>
        <taxon>campanulids</taxon>
        <taxon>Aquifoliales</taxon>
        <taxon>Aquifoliaceae</taxon>
        <taxon>Ilex</taxon>
    </lineage>
</organism>
<evidence type="ECO:0000256" key="6">
    <source>
        <dbReference type="ARBA" id="ARBA00023242"/>
    </source>
</evidence>
<keyword evidence="6" id="KW-0539">Nucleus</keyword>
<dbReference type="InterPro" id="IPR036955">
    <property type="entry name" value="AP2/ERF_dom_sf"/>
</dbReference>
<keyword evidence="5" id="KW-0804">Transcription</keyword>
<sequence>MDYSLLCPIKYTEHRNVSRKITKPPLLKPKRFSEHRKVEKYNSGIPRTVRVSVTDPDATDSSSDEEDELFGRRRVKKYVDEISIERFETVSKTSLIAVANSKQRTGETLPAKRKTVKATPAVGNVKKFRGVRQRPWGKWAAEIRDPARRVRLWLGTYDTAEEAAMVYDNAAIKLRGPDALTNFVTPPPKEKPEINMTSVSGYESGDESHNLSSPTSVLRFRTSHSSEETEQKSQLEDSETVQEMVKEAEESQSVEESTESEAVHEPQSCQKTVQEDEEFQGETGLSDYSTEYLPMDLPFFDNLFNFQCPEPMQFDEPSLSGEPIFSDIFLTEDFNIPFDDLPVFENDLLGDDLGMFNGSVHDHLGSSSMLEVDDYFRDIVAFFLAHTSAQLAVDHFQRVESSRCGSCEKLNSEGPKFLKFPPNSCCLVLHAAQKHKSI</sequence>
<dbReference type="FunFam" id="3.30.730.10:FF:000001">
    <property type="entry name" value="Ethylene-responsive transcription factor 2"/>
    <property type="match status" value="1"/>
</dbReference>
<keyword evidence="3" id="KW-0805">Transcription regulation</keyword>
<feature type="domain" description="AP2/ERF" evidence="8">
    <location>
        <begin position="127"/>
        <end position="184"/>
    </location>
</feature>
<dbReference type="PROSITE" id="PS51032">
    <property type="entry name" value="AP2_ERF"/>
    <property type="match status" value="1"/>
</dbReference>
<reference evidence="9 10" key="1">
    <citation type="submission" date="2024-02" db="EMBL/GenBank/DDBJ databases">
        <authorList>
            <person name="Vignale AGUSTIN F."/>
            <person name="Sosa J E."/>
            <person name="Modenutti C."/>
        </authorList>
    </citation>
    <scope>NUCLEOTIDE SEQUENCE [LARGE SCALE GENOMIC DNA]</scope>
</reference>